<protein>
    <recommendedName>
        <fullName evidence="5">Dipeptide epimerase</fullName>
        <ecNumber evidence="5">5.1.1.-</ecNumber>
    </recommendedName>
</protein>
<gene>
    <name evidence="7" type="ORF">GCM10007854_24110</name>
</gene>
<evidence type="ECO:0000259" key="6">
    <source>
        <dbReference type="SMART" id="SM00922"/>
    </source>
</evidence>
<evidence type="ECO:0000256" key="2">
    <source>
        <dbReference type="ARBA" id="ARBA00022723"/>
    </source>
</evidence>
<dbReference type="EMBL" id="BSNJ01000005">
    <property type="protein sequence ID" value="GLQ21456.1"/>
    <property type="molecule type" value="Genomic_DNA"/>
</dbReference>
<organism evidence="7 8">
    <name type="scientific">Algimonas porphyrae</name>
    <dbReference type="NCBI Taxonomy" id="1128113"/>
    <lineage>
        <taxon>Bacteria</taxon>
        <taxon>Pseudomonadati</taxon>
        <taxon>Pseudomonadota</taxon>
        <taxon>Alphaproteobacteria</taxon>
        <taxon>Maricaulales</taxon>
        <taxon>Robiginitomaculaceae</taxon>
        <taxon>Algimonas</taxon>
    </lineage>
</organism>
<keyword evidence="4 5" id="KW-0413">Isomerase</keyword>
<keyword evidence="3 5" id="KW-0460">Magnesium</keyword>
<dbReference type="InterPro" id="IPR036849">
    <property type="entry name" value="Enolase-like_C_sf"/>
</dbReference>
<keyword evidence="8" id="KW-1185">Reference proteome</keyword>
<evidence type="ECO:0000313" key="8">
    <source>
        <dbReference type="Proteomes" id="UP001161390"/>
    </source>
</evidence>
<sequence>MSVLRLTLSVATPKLVRPFVIATGARTHQPYLSVRLTSGPHSGRGAATGIAYLGASPERLRDEIEAVRTQIESGIDRQALLQLLPAGGARAALDGALWELEAAQSGSTVAARLGLDPVPIASAYTIVLDTPEAMAAQARLDGWRPLLKVKLGGSPDEEETRLRAVALSAPKARKVIDANAAWTAEQLARLAPVAAACGYELLEQPLPAGSESRAEMRQSLVDASHHIPLCADESLQTLADLDSLLGLYQAVNIKLDKCGGLTSALSIRDEAREKGLSIFVGCMLAPALAIAPAHLLAQGADYADLDGPFWFDGEPVRLTQDGLFAPINPAVWGAGETRAND</sequence>
<evidence type="ECO:0000256" key="3">
    <source>
        <dbReference type="ARBA" id="ARBA00022842"/>
    </source>
</evidence>
<keyword evidence="2 5" id="KW-0479">Metal-binding</keyword>
<dbReference type="InterPro" id="IPR034603">
    <property type="entry name" value="Dipeptide_epimerase"/>
</dbReference>
<dbReference type="PANTHER" id="PTHR48080:SF3">
    <property type="entry name" value="ENOLASE SUPERFAMILY MEMBER DDB_G0284701"/>
    <property type="match status" value="1"/>
</dbReference>
<comment type="similarity">
    <text evidence="1 5">Belongs to the mandelate racemase/muconate lactonizing enzyme family.</text>
</comment>
<dbReference type="SUPFAM" id="SSF51604">
    <property type="entry name" value="Enolase C-terminal domain-like"/>
    <property type="match status" value="1"/>
</dbReference>
<feature type="domain" description="Mandelate racemase/muconate lactonizing enzyme C-terminal" evidence="6">
    <location>
        <begin position="131"/>
        <end position="223"/>
    </location>
</feature>
<evidence type="ECO:0000256" key="5">
    <source>
        <dbReference type="RuleBase" id="RU366006"/>
    </source>
</evidence>
<dbReference type="Pfam" id="PF02746">
    <property type="entry name" value="MR_MLE_N"/>
    <property type="match status" value="1"/>
</dbReference>
<dbReference type="Gene3D" id="3.30.390.10">
    <property type="entry name" value="Enolase-like, N-terminal domain"/>
    <property type="match status" value="1"/>
</dbReference>
<dbReference type="InterPro" id="IPR029065">
    <property type="entry name" value="Enolase_C-like"/>
</dbReference>
<dbReference type="Pfam" id="PF13378">
    <property type="entry name" value="MR_MLE_C"/>
    <property type="match status" value="1"/>
</dbReference>
<evidence type="ECO:0000313" key="7">
    <source>
        <dbReference type="EMBL" id="GLQ21456.1"/>
    </source>
</evidence>
<dbReference type="PANTHER" id="PTHR48080">
    <property type="entry name" value="D-GALACTONATE DEHYDRATASE-RELATED"/>
    <property type="match status" value="1"/>
</dbReference>
<dbReference type="SMART" id="SM00922">
    <property type="entry name" value="MR_MLE"/>
    <property type="match status" value="1"/>
</dbReference>
<dbReference type="InterPro" id="IPR013342">
    <property type="entry name" value="Mandelate_racemase_C"/>
</dbReference>
<comment type="cofactor">
    <cofactor evidence="5">
        <name>Mg(2+)</name>
        <dbReference type="ChEBI" id="CHEBI:18420"/>
    </cofactor>
    <text evidence="5">Binds 1 Mg(2+) ion per subunit.</text>
</comment>
<dbReference type="InterPro" id="IPR013341">
    <property type="entry name" value="Mandelate_racemase_N_dom"/>
</dbReference>
<reference evidence="7" key="2">
    <citation type="submission" date="2023-01" db="EMBL/GenBank/DDBJ databases">
        <title>Draft genome sequence of Algimonas porphyrae strain NBRC 108216.</title>
        <authorList>
            <person name="Sun Q."/>
            <person name="Mori K."/>
        </authorList>
    </citation>
    <scope>NUCLEOTIDE SEQUENCE</scope>
    <source>
        <strain evidence="7">NBRC 108216</strain>
    </source>
</reference>
<dbReference type="CDD" id="cd03319">
    <property type="entry name" value="L-Ala-DL-Glu_epimerase"/>
    <property type="match status" value="1"/>
</dbReference>
<dbReference type="Gene3D" id="3.20.20.120">
    <property type="entry name" value="Enolase-like C-terminal domain"/>
    <property type="match status" value="1"/>
</dbReference>
<evidence type="ECO:0000256" key="4">
    <source>
        <dbReference type="ARBA" id="ARBA00023235"/>
    </source>
</evidence>
<dbReference type="InterPro" id="IPR029017">
    <property type="entry name" value="Enolase-like_N"/>
</dbReference>
<comment type="caution">
    <text evidence="7">The sequence shown here is derived from an EMBL/GenBank/DDBJ whole genome shotgun (WGS) entry which is preliminary data.</text>
</comment>
<proteinExistence type="inferred from homology"/>
<accession>A0ABQ5V4C5</accession>
<dbReference type="SUPFAM" id="SSF54826">
    <property type="entry name" value="Enolase N-terminal domain-like"/>
    <property type="match status" value="1"/>
</dbReference>
<dbReference type="InterPro" id="IPR034593">
    <property type="entry name" value="DgoD-like"/>
</dbReference>
<reference evidence="7" key="1">
    <citation type="journal article" date="2014" name="Int. J. Syst. Evol. Microbiol.">
        <title>Complete genome of a new Firmicutes species belonging to the dominant human colonic microbiota ('Ruminococcus bicirculans') reveals two chromosomes and a selective capacity to utilize plant glucans.</title>
        <authorList>
            <consortium name="NISC Comparative Sequencing Program"/>
            <person name="Wegmann U."/>
            <person name="Louis P."/>
            <person name="Goesmann A."/>
            <person name="Henrissat B."/>
            <person name="Duncan S.H."/>
            <person name="Flint H.J."/>
        </authorList>
    </citation>
    <scope>NUCLEOTIDE SEQUENCE</scope>
    <source>
        <strain evidence="7">NBRC 108216</strain>
    </source>
</reference>
<evidence type="ECO:0000256" key="1">
    <source>
        <dbReference type="ARBA" id="ARBA00008031"/>
    </source>
</evidence>
<dbReference type="EC" id="5.1.1.-" evidence="5"/>
<name>A0ABQ5V4C5_9PROT</name>
<dbReference type="Proteomes" id="UP001161390">
    <property type="component" value="Unassembled WGS sequence"/>
</dbReference>